<dbReference type="VEuPathDB" id="FungiDB:BO70DRAFT_61615"/>
<protein>
    <submittedName>
        <fullName evidence="2">Uncharacterized protein</fullName>
    </submittedName>
</protein>
<dbReference type="EMBL" id="MSFL01000017">
    <property type="protein sequence ID" value="PWY78305.1"/>
    <property type="molecule type" value="Genomic_DNA"/>
</dbReference>
<comment type="caution">
    <text evidence="2">The sequence shown here is derived from an EMBL/GenBank/DDBJ whole genome shotgun (WGS) entry which is preliminary data.</text>
</comment>
<keyword evidence="3" id="KW-1185">Reference proteome</keyword>
<accession>A0A317VX06</accession>
<organism evidence="2 3">
    <name type="scientific">Aspergillus heteromorphus CBS 117.55</name>
    <dbReference type="NCBI Taxonomy" id="1448321"/>
    <lineage>
        <taxon>Eukaryota</taxon>
        <taxon>Fungi</taxon>
        <taxon>Dikarya</taxon>
        <taxon>Ascomycota</taxon>
        <taxon>Pezizomycotina</taxon>
        <taxon>Eurotiomycetes</taxon>
        <taxon>Eurotiomycetidae</taxon>
        <taxon>Eurotiales</taxon>
        <taxon>Aspergillaceae</taxon>
        <taxon>Aspergillus</taxon>
        <taxon>Aspergillus subgen. Circumdati</taxon>
    </lineage>
</organism>
<proteinExistence type="predicted"/>
<dbReference type="AlphaFoldDB" id="A0A317VX06"/>
<evidence type="ECO:0000313" key="2">
    <source>
        <dbReference type="EMBL" id="PWY78305.1"/>
    </source>
</evidence>
<evidence type="ECO:0000313" key="3">
    <source>
        <dbReference type="Proteomes" id="UP000247233"/>
    </source>
</evidence>
<feature type="region of interest" description="Disordered" evidence="1">
    <location>
        <begin position="1"/>
        <end position="27"/>
    </location>
</feature>
<gene>
    <name evidence="2" type="ORF">BO70DRAFT_61615</name>
</gene>
<name>A0A317VX06_9EURO</name>
<sequence length="97" mass="11460">MRTRTPPSRVATSPDRTRNKQQRKKLHPVHRPVKNKIKRVFPAPTSSRLFRTAATGISHSMLLIAGSRETTAPLQRGFRAWRRHQSFWYHYVIWPFI</sequence>
<dbReference type="RefSeq" id="XP_025398246.1">
    <property type="nucleotide sequence ID" value="XM_025548593.1"/>
</dbReference>
<dbReference type="GeneID" id="37070830"/>
<dbReference type="Proteomes" id="UP000247233">
    <property type="component" value="Unassembled WGS sequence"/>
</dbReference>
<reference evidence="2 3" key="1">
    <citation type="submission" date="2016-12" db="EMBL/GenBank/DDBJ databases">
        <title>The genomes of Aspergillus section Nigri reveals drivers in fungal speciation.</title>
        <authorList>
            <consortium name="DOE Joint Genome Institute"/>
            <person name="Vesth T.C."/>
            <person name="Nybo J."/>
            <person name="Theobald S."/>
            <person name="Brandl J."/>
            <person name="Frisvad J.C."/>
            <person name="Nielsen K.F."/>
            <person name="Lyhne E.K."/>
            <person name="Kogle M.E."/>
            <person name="Kuo A."/>
            <person name="Riley R."/>
            <person name="Clum A."/>
            <person name="Nolan M."/>
            <person name="Lipzen A."/>
            <person name="Salamov A."/>
            <person name="Henrissat B."/>
            <person name="Wiebenga A."/>
            <person name="De Vries R.P."/>
            <person name="Grigoriev I.V."/>
            <person name="Mortensen U.H."/>
            <person name="Andersen M.R."/>
            <person name="Baker S.E."/>
        </authorList>
    </citation>
    <scope>NUCLEOTIDE SEQUENCE [LARGE SCALE GENOMIC DNA]</scope>
    <source>
        <strain evidence="2 3">CBS 117.55</strain>
    </source>
</reference>
<evidence type="ECO:0000256" key="1">
    <source>
        <dbReference type="SAM" id="MobiDB-lite"/>
    </source>
</evidence>